<comment type="caution">
    <text evidence="3">The sequence shown here is derived from an EMBL/GenBank/DDBJ whole genome shotgun (WGS) entry which is preliminary data.</text>
</comment>
<dbReference type="InterPro" id="IPR015168">
    <property type="entry name" value="SsuA/THI5"/>
</dbReference>
<proteinExistence type="predicted"/>
<dbReference type="Gene3D" id="3.40.190.10">
    <property type="entry name" value="Periplasmic binding protein-like II"/>
    <property type="match status" value="2"/>
</dbReference>
<name>A0AAJ2KSI1_ALKPS</name>
<gene>
    <name evidence="3" type="ORF">RYX45_01735</name>
</gene>
<dbReference type="SUPFAM" id="SSF53850">
    <property type="entry name" value="Periplasmic binding protein-like II"/>
    <property type="match status" value="1"/>
</dbReference>
<dbReference type="EMBL" id="JAWJAY010000001">
    <property type="protein sequence ID" value="MDV2883884.1"/>
    <property type="molecule type" value="Genomic_DNA"/>
</dbReference>
<dbReference type="PANTHER" id="PTHR31528:SF3">
    <property type="entry name" value="THIAMINE BIOSYNTHESIS PROTEIN HI_0357-RELATED"/>
    <property type="match status" value="1"/>
</dbReference>
<dbReference type="RefSeq" id="WP_323465721.1">
    <property type="nucleotide sequence ID" value="NZ_CP144224.1"/>
</dbReference>
<feature type="chain" id="PRO_5042580040" evidence="1">
    <location>
        <begin position="18"/>
        <end position="318"/>
    </location>
</feature>
<accession>A0AAJ2KSI1</accession>
<dbReference type="InterPro" id="IPR027939">
    <property type="entry name" value="NMT1/THI5"/>
</dbReference>
<dbReference type="PANTHER" id="PTHR31528">
    <property type="entry name" value="4-AMINO-5-HYDROXYMETHYL-2-METHYLPYRIMIDINE PHOSPHATE SYNTHASE THI11-RELATED"/>
    <property type="match status" value="1"/>
</dbReference>
<dbReference type="Pfam" id="PF09084">
    <property type="entry name" value="NMT1"/>
    <property type="match status" value="1"/>
</dbReference>
<dbReference type="GO" id="GO:0009228">
    <property type="term" value="P:thiamine biosynthetic process"/>
    <property type="evidence" value="ECO:0007669"/>
    <property type="project" value="InterPro"/>
</dbReference>
<dbReference type="PROSITE" id="PS51257">
    <property type="entry name" value="PROKAR_LIPOPROTEIN"/>
    <property type="match status" value="1"/>
</dbReference>
<evidence type="ECO:0000313" key="4">
    <source>
        <dbReference type="Proteomes" id="UP001285636"/>
    </source>
</evidence>
<feature type="domain" description="SsuA/THI5-like" evidence="2">
    <location>
        <begin position="46"/>
        <end position="259"/>
    </location>
</feature>
<feature type="signal peptide" evidence="1">
    <location>
        <begin position="1"/>
        <end position="17"/>
    </location>
</feature>
<evidence type="ECO:0000313" key="3">
    <source>
        <dbReference type="EMBL" id="MDV2883884.1"/>
    </source>
</evidence>
<reference evidence="3" key="1">
    <citation type="submission" date="2023-10" db="EMBL/GenBank/DDBJ databases">
        <title>Screening of Alkalihalophilus pseudofirmusBZ-TG-HK211 and Its Alleviation of Salt Stress on Rapeseed Growth.</title>
        <authorList>
            <person name="Zhao B."/>
            <person name="Guo T."/>
        </authorList>
    </citation>
    <scope>NUCLEOTIDE SEQUENCE</scope>
    <source>
        <strain evidence="3">BZ-TG-HK211</strain>
    </source>
</reference>
<dbReference type="AlphaFoldDB" id="A0AAJ2KSI1"/>
<dbReference type="Proteomes" id="UP001285636">
    <property type="component" value="Unassembled WGS sequence"/>
</dbReference>
<keyword evidence="1" id="KW-0732">Signal</keyword>
<protein>
    <submittedName>
        <fullName evidence="3">ABC transporter substrate-binding protein</fullName>
    </submittedName>
</protein>
<sequence length="318" mass="36066">MKKLYLFSLTLYLLVLAACGGEDTETSADSTDSLEDVDIMLDWYPNAVHTFLYTAIENGYFEEEGLNVNIIFPANPTDPINLTAAGELDFALSYQPDIITAKHQDLPIEAVAPIVRSPLNHVMFLADQNFSSPRDLEGKTVGYPGIPLNEQLLKTMVENDGGDFSKVKMIDIGFELGPAIMTERADAIIGAYINHEYPVLKHEGYDINYFNPTDYGVPSYYELVLITNEKLMNERQETVDAFWRAAVKGYEQMRDEPEASLNILLDNQEEANFPLIETVEKESLDILLSKMETEEEPFGTQSKEHWEQIENWLEETKE</sequence>
<evidence type="ECO:0000256" key="1">
    <source>
        <dbReference type="SAM" id="SignalP"/>
    </source>
</evidence>
<organism evidence="3 4">
    <name type="scientific">Alkalihalophilus pseudofirmus</name>
    <name type="common">Bacillus pseudofirmus</name>
    <dbReference type="NCBI Taxonomy" id="79885"/>
    <lineage>
        <taxon>Bacteria</taxon>
        <taxon>Bacillati</taxon>
        <taxon>Bacillota</taxon>
        <taxon>Bacilli</taxon>
        <taxon>Bacillales</taxon>
        <taxon>Bacillaceae</taxon>
        <taxon>Alkalihalophilus</taxon>
    </lineage>
</organism>
<dbReference type="CDD" id="cd13651">
    <property type="entry name" value="PBP2_ThiY"/>
    <property type="match status" value="1"/>
</dbReference>
<evidence type="ECO:0000259" key="2">
    <source>
        <dbReference type="Pfam" id="PF09084"/>
    </source>
</evidence>